<feature type="domain" description="SLH" evidence="1">
    <location>
        <begin position="198"/>
        <end position="256"/>
    </location>
</feature>
<sequence>MLRVSFVKDELNKLLASSASKPVIKINAGTGIDRVVTGLTADLVKNMQQKEAILFIDTGSSFYTLPSAALDIAQIINTFAPDDLSKVAVSIDIKHPGEDEQEAIRKKAAKTGASVISMPTDFSVTYTYNGKTIAADRFSQYVERAIELPAADAGKVTTGVRVLEDGSLYHVPTYVKRVDERDFAVMNSFTNSVYALIVNKASFKDTAGRWSQQAIEDLASRTILTGTGIDKFEPARGVTRAEFAAMIVRALGLPAKTDGVYNDVKAADWYAPFVSAAKSYGLISGYPDGTFRPKQTITRAEAVAIIGKAWTLAGQTAAGDSDAAAALAGISDNADIPAWVRPAFGSSFKLGLISGYEDGSVKPMRTVTREETAAMLRNLLIRSELIESK</sequence>
<evidence type="ECO:0000313" key="3">
    <source>
        <dbReference type="Proteomes" id="UP001153404"/>
    </source>
</evidence>
<feature type="domain" description="SLH" evidence="1">
    <location>
        <begin position="327"/>
        <end position="389"/>
    </location>
</feature>
<dbReference type="PANTHER" id="PTHR43308">
    <property type="entry name" value="OUTER MEMBRANE PROTEIN ALPHA-RELATED"/>
    <property type="match status" value="1"/>
</dbReference>
<gene>
    <name evidence="2" type="ORF">OMP40_12585</name>
</gene>
<dbReference type="PANTHER" id="PTHR43308:SF5">
    <property type="entry name" value="S-LAYER PROTEIN _ PEPTIDOGLYCAN ENDO-BETA-N-ACETYLGLUCOSAMINIDASE"/>
    <property type="match status" value="1"/>
</dbReference>
<keyword evidence="3" id="KW-1185">Reference proteome</keyword>
<feature type="domain" description="SLH" evidence="1">
    <location>
        <begin position="257"/>
        <end position="320"/>
    </location>
</feature>
<dbReference type="PROSITE" id="PS51272">
    <property type="entry name" value="SLH"/>
    <property type="match status" value="3"/>
</dbReference>
<reference evidence="2" key="1">
    <citation type="submission" date="2022-10" db="EMBL/GenBank/DDBJ databases">
        <title>Comparative genomic analysis of Cohnella hashimotonis sp. nov., isolated from the International Space Station.</title>
        <authorList>
            <person name="Simpson A."/>
            <person name="Venkateswaran K."/>
        </authorList>
    </citation>
    <scope>NUCLEOTIDE SEQUENCE</scope>
    <source>
        <strain evidence="2">DSM 28161</strain>
    </source>
</reference>
<dbReference type="InterPro" id="IPR051465">
    <property type="entry name" value="Cell_Envelope_Struct_Comp"/>
</dbReference>
<dbReference type="Proteomes" id="UP001153404">
    <property type="component" value="Unassembled WGS sequence"/>
</dbReference>
<dbReference type="AlphaFoldDB" id="A0A9X4KTR6"/>
<accession>A0A9X4KTR6</accession>
<proteinExistence type="predicted"/>
<dbReference type="InterPro" id="IPR001119">
    <property type="entry name" value="SLH_dom"/>
</dbReference>
<dbReference type="EMBL" id="JAPDIA010000003">
    <property type="protein sequence ID" value="MDG0810091.1"/>
    <property type="molecule type" value="Genomic_DNA"/>
</dbReference>
<evidence type="ECO:0000259" key="1">
    <source>
        <dbReference type="PROSITE" id="PS51272"/>
    </source>
</evidence>
<dbReference type="Pfam" id="PF00395">
    <property type="entry name" value="SLH"/>
    <property type="match status" value="3"/>
</dbReference>
<dbReference type="RefSeq" id="WP_277531742.1">
    <property type="nucleotide sequence ID" value="NZ_JAPDIA010000003.1"/>
</dbReference>
<comment type="caution">
    <text evidence="2">The sequence shown here is derived from an EMBL/GenBank/DDBJ whole genome shotgun (WGS) entry which is preliminary data.</text>
</comment>
<name>A0A9X4KTR6_9BACL</name>
<organism evidence="2 3">
    <name type="scientific">Cohnella rhizosphaerae</name>
    <dbReference type="NCBI Taxonomy" id="1457232"/>
    <lineage>
        <taxon>Bacteria</taxon>
        <taxon>Bacillati</taxon>
        <taxon>Bacillota</taxon>
        <taxon>Bacilli</taxon>
        <taxon>Bacillales</taxon>
        <taxon>Paenibacillaceae</taxon>
        <taxon>Cohnella</taxon>
    </lineage>
</organism>
<protein>
    <submittedName>
        <fullName evidence="2">S-layer homology domain-containing protein</fullName>
    </submittedName>
</protein>
<evidence type="ECO:0000313" key="2">
    <source>
        <dbReference type="EMBL" id="MDG0810091.1"/>
    </source>
</evidence>